<dbReference type="Proteomes" id="UP000680866">
    <property type="component" value="Chromosome"/>
</dbReference>
<sequence length="70" mass="7539">MGTRPKARPEARCPIRPGEPCTLCQLDVTGPQDCGLVYLVMHDDELREGLHRMSAPTPPPADAPGTDGRS</sequence>
<keyword evidence="3" id="KW-1185">Reference proteome</keyword>
<dbReference type="RefSeq" id="WP_212819851.1">
    <property type="nucleotide sequence ID" value="NZ_AP023359.1"/>
</dbReference>
<dbReference type="EMBL" id="AP023359">
    <property type="protein sequence ID" value="BCJ70142.1"/>
    <property type="molecule type" value="Genomic_DNA"/>
</dbReference>
<evidence type="ECO:0000256" key="1">
    <source>
        <dbReference type="SAM" id="MobiDB-lite"/>
    </source>
</evidence>
<evidence type="ECO:0000313" key="2">
    <source>
        <dbReference type="EMBL" id="BCJ70142.1"/>
    </source>
</evidence>
<accession>A0A810N941</accession>
<name>A0A810N941_9ACTN</name>
<dbReference type="KEGG" id="pry:Prubr_71630"/>
<protein>
    <submittedName>
        <fullName evidence="2">Uncharacterized protein</fullName>
    </submittedName>
</protein>
<gene>
    <name evidence="2" type="ORF">Prubr_71630</name>
</gene>
<proteinExistence type="predicted"/>
<feature type="region of interest" description="Disordered" evidence="1">
    <location>
        <begin position="49"/>
        <end position="70"/>
    </location>
</feature>
<dbReference type="InterPro" id="IPR046658">
    <property type="entry name" value="DUF6767"/>
</dbReference>
<dbReference type="Pfam" id="PF20555">
    <property type="entry name" value="DUF6767"/>
    <property type="match status" value="1"/>
</dbReference>
<reference evidence="2" key="1">
    <citation type="submission" date="2020-08" db="EMBL/GenBank/DDBJ databases">
        <title>Whole genome shotgun sequence of Polymorphospora rubra NBRC 101157.</title>
        <authorList>
            <person name="Komaki H."/>
            <person name="Tamura T."/>
        </authorList>
    </citation>
    <scope>NUCLEOTIDE SEQUENCE</scope>
    <source>
        <strain evidence="2">NBRC 101157</strain>
    </source>
</reference>
<organism evidence="2 3">
    <name type="scientific">Polymorphospora rubra</name>
    <dbReference type="NCBI Taxonomy" id="338584"/>
    <lineage>
        <taxon>Bacteria</taxon>
        <taxon>Bacillati</taxon>
        <taxon>Actinomycetota</taxon>
        <taxon>Actinomycetes</taxon>
        <taxon>Micromonosporales</taxon>
        <taxon>Micromonosporaceae</taxon>
        <taxon>Polymorphospora</taxon>
    </lineage>
</organism>
<dbReference type="AlphaFoldDB" id="A0A810N941"/>
<evidence type="ECO:0000313" key="3">
    <source>
        <dbReference type="Proteomes" id="UP000680866"/>
    </source>
</evidence>